<dbReference type="InParanoid" id="G9MKT6"/>
<dbReference type="VEuPathDB" id="FungiDB:TRIVIDRAFT_199407"/>
<dbReference type="Gene3D" id="3.30.70.330">
    <property type="match status" value="1"/>
</dbReference>
<gene>
    <name evidence="2" type="ORF">TRIVIDRAFT_199407</name>
</gene>
<dbReference type="OMA" id="AHEVYCD"/>
<feature type="compositionally biased region" description="Low complexity" evidence="1">
    <location>
        <begin position="600"/>
        <end position="638"/>
    </location>
</feature>
<dbReference type="RefSeq" id="XP_013959032.1">
    <property type="nucleotide sequence ID" value="XM_014103557.1"/>
</dbReference>
<sequence>MTSPFPLLSFPEEIIENICWQLLGHPNFRSFQRPYDPKSVSHLCRASKTLHRIGTPVLYAYFEAYERLKRLADFLRTIIHRPELGALVQEINFNTFYWCELEKSHTDAFESAAARLGVSLDGWMENNQFEAIVQLTIAHTPNVRSIEVVAHEVYCDDGVGSFTLLEKMAAQVPRQVSLPRLRRLYVGHDDCRRISLGYFGGILELAPNVREIIGDPIYGAYCDEPNVNNRMILDNVTSLQLKGGHITRHQLQEMVSRCRALEHFTYKYHSIYAGLEICVTPREVIEALRQCNHNNTLRSIRVDMGYRERRSPDDLSFTGKCDDGEQILSLKDFSRLETFYVDGTSVLFPTVETPGYSTDILTKMLPGSIRRFQLTHAAVESAANLISLAQSIADFPLLEEVSLTGNSAEGPLGDKEVEFDESEITVLRNTLEDNGASDGLEECCRNLGMIQRGNLNNGQMEPQYNCQTALTDKHKSKQAVKPTIKMPYNAHFERQIESYRRARRLLVARNINFRCTPAAFEANVRARLTKPDSVTFFWPPREIRYMRSRNRHTGFVMLGFENRPDAGLAEEELQNLVLNGRSVTVSRASREAFLPEAMQAAATPTTTVSTSGAATTPATTTTAPAPATAPATAPPAATNRNPSDSTEETRQHWW</sequence>
<evidence type="ECO:0000313" key="2">
    <source>
        <dbReference type="EMBL" id="EHK24832.1"/>
    </source>
</evidence>
<reference evidence="2 3" key="1">
    <citation type="journal article" date="2011" name="Genome Biol.">
        <title>Comparative genome sequence analysis underscores mycoparasitism as the ancestral life style of Trichoderma.</title>
        <authorList>
            <person name="Kubicek C.P."/>
            <person name="Herrera-Estrella A."/>
            <person name="Seidl-Seiboth V."/>
            <person name="Martinez D.A."/>
            <person name="Druzhinina I.S."/>
            <person name="Thon M."/>
            <person name="Zeilinger S."/>
            <person name="Casas-Flores S."/>
            <person name="Horwitz B.A."/>
            <person name="Mukherjee P.K."/>
            <person name="Mukherjee M."/>
            <person name="Kredics L."/>
            <person name="Alcaraz L.D."/>
            <person name="Aerts A."/>
            <person name="Antal Z."/>
            <person name="Atanasova L."/>
            <person name="Cervantes-Badillo M.G."/>
            <person name="Challacombe J."/>
            <person name="Chertkov O."/>
            <person name="McCluskey K."/>
            <person name="Coulpier F."/>
            <person name="Deshpande N."/>
            <person name="von Doehren H."/>
            <person name="Ebbole D.J."/>
            <person name="Esquivel-Naranjo E.U."/>
            <person name="Fekete E."/>
            <person name="Flipphi M."/>
            <person name="Glaser F."/>
            <person name="Gomez-Rodriguez E.Y."/>
            <person name="Gruber S."/>
            <person name="Han C."/>
            <person name="Henrissat B."/>
            <person name="Hermosa R."/>
            <person name="Hernandez-Onate M."/>
            <person name="Karaffa L."/>
            <person name="Kosti I."/>
            <person name="Le Crom S."/>
            <person name="Lindquist E."/>
            <person name="Lucas S."/>
            <person name="Luebeck M."/>
            <person name="Luebeck P.S."/>
            <person name="Margeot A."/>
            <person name="Metz B."/>
            <person name="Misra M."/>
            <person name="Nevalainen H."/>
            <person name="Omann M."/>
            <person name="Packer N."/>
            <person name="Perrone G."/>
            <person name="Uresti-Rivera E.E."/>
            <person name="Salamov A."/>
            <person name="Schmoll M."/>
            <person name="Seiboth B."/>
            <person name="Shapiro H."/>
            <person name="Sukno S."/>
            <person name="Tamayo-Ramos J.A."/>
            <person name="Tisch D."/>
            <person name="Wiest A."/>
            <person name="Wilkinson H.H."/>
            <person name="Zhang M."/>
            <person name="Coutinho P.M."/>
            <person name="Kenerley C.M."/>
            <person name="Monte E."/>
            <person name="Baker S.E."/>
            <person name="Grigoriev I.V."/>
        </authorList>
    </citation>
    <scope>NUCLEOTIDE SEQUENCE [LARGE SCALE GENOMIC DNA]</scope>
    <source>
        <strain evidence="3">Gv29-8 / FGSC 10586</strain>
    </source>
</reference>
<evidence type="ECO:0000313" key="3">
    <source>
        <dbReference type="Proteomes" id="UP000007115"/>
    </source>
</evidence>
<feature type="region of interest" description="Disordered" evidence="1">
    <location>
        <begin position="598"/>
        <end position="654"/>
    </location>
</feature>
<dbReference type="InterPro" id="IPR012677">
    <property type="entry name" value="Nucleotide-bd_a/b_plait_sf"/>
</dbReference>
<comment type="caution">
    <text evidence="2">The sequence shown here is derived from an EMBL/GenBank/DDBJ whole genome shotgun (WGS) entry which is preliminary data.</text>
</comment>
<evidence type="ECO:0008006" key="4">
    <source>
        <dbReference type="Google" id="ProtNLM"/>
    </source>
</evidence>
<evidence type="ECO:0000256" key="1">
    <source>
        <dbReference type="SAM" id="MobiDB-lite"/>
    </source>
</evidence>
<dbReference type="EMBL" id="ABDF02000004">
    <property type="protein sequence ID" value="EHK24832.1"/>
    <property type="molecule type" value="Genomic_DNA"/>
</dbReference>
<dbReference type="OrthoDB" id="2520703at2759"/>
<accession>G9MKT6</accession>
<dbReference type="SUPFAM" id="SSF54928">
    <property type="entry name" value="RNA-binding domain, RBD"/>
    <property type="match status" value="1"/>
</dbReference>
<dbReference type="InterPro" id="IPR035979">
    <property type="entry name" value="RBD_domain_sf"/>
</dbReference>
<dbReference type="AlphaFoldDB" id="G9MKT6"/>
<keyword evidence="3" id="KW-1185">Reference proteome</keyword>
<dbReference type="HOGENOM" id="CLU_419222_0_0_1"/>
<dbReference type="GO" id="GO:0003676">
    <property type="term" value="F:nucleic acid binding"/>
    <property type="evidence" value="ECO:0007669"/>
    <property type="project" value="InterPro"/>
</dbReference>
<organism evidence="2 3">
    <name type="scientific">Hypocrea virens (strain Gv29-8 / FGSC 10586)</name>
    <name type="common">Gliocladium virens</name>
    <name type="synonym">Trichoderma virens</name>
    <dbReference type="NCBI Taxonomy" id="413071"/>
    <lineage>
        <taxon>Eukaryota</taxon>
        <taxon>Fungi</taxon>
        <taxon>Dikarya</taxon>
        <taxon>Ascomycota</taxon>
        <taxon>Pezizomycotina</taxon>
        <taxon>Sordariomycetes</taxon>
        <taxon>Hypocreomycetidae</taxon>
        <taxon>Hypocreales</taxon>
        <taxon>Hypocreaceae</taxon>
        <taxon>Trichoderma</taxon>
    </lineage>
</organism>
<proteinExistence type="predicted"/>
<name>G9MKT6_HYPVG</name>
<dbReference type="eggNOG" id="ENOG502SM5Z">
    <property type="taxonomic scope" value="Eukaryota"/>
</dbReference>
<dbReference type="GeneID" id="25790061"/>
<protein>
    <recommendedName>
        <fullName evidence="4">RRM domain-containing protein</fullName>
    </recommendedName>
</protein>
<dbReference type="Proteomes" id="UP000007115">
    <property type="component" value="Unassembled WGS sequence"/>
</dbReference>
<dbReference type="STRING" id="413071.G9MKT6"/>